<sequence>MMLEMILSKCDKRNDRHECEQCADCSYDTYCPHDCEKCLDYIHNPSHAPDGAPERKYDCTHMANVYTCKYSCRYASEIVYAVERLKDLSNLTDLKVLSFGCGPCTDLFAIDYLRSVGILSYQKLEYRGVDYSEDVWKYIHRDIKTFENEDLKIRFYYQDACKLIHTIAQGSWVPNLIVFQYVFSDMEKHSDVKNINSFIETFAQYYNEKVAPNTYIILNDVNLGRGYGGGRDYFDQLRNKLCSSISRKGRFCNDNSKSIYYPRGYPYGEDSDGEFPKNENRFDWSPWKQYSPFDTCASAQMIIKKVVKK</sequence>
<dbReference type="AlphaFoldDB" id="A0A6N7W7C5"/>
<proteinExistence type="predicted"/>
<reference evidence="1 2" key="1">
    <citation type="submission" date="2019-08" db="EMBL/GenBank/DDBJ databases">
        <title>In-depth cultivation of the pig gut microbiome towards novel bacterial diversity and tailored functional studies.</title>
        <authorList>
            <person name="Wylensek D."/>
            <person name="Hitch T.C.A."/>
            <person name="Clavel T."/>
        </authorList>
    </citation>
    <scope>NUCLEOTIDE SEQUENCE [LARGE SCALE GENOMIC DNA]</scope>
    <source>
        <strain evidence="1 2">WCA-389-WT-23B</strain>
    </source>
</reference>
<dbReference type="Proteomes" id="UP000436047">
    <property type="component" value="Unassembled WGS sequence"/>
</dbReference>
<dbReference type="GeneID" id="86056058"/>
<keyword evidence="2" id="KW-1185">Reference proteome</keyword>
<comment type="caution">
    <text evidence="1">The sequence shown here is derived from an EMBL/GenBank/DDBJ whole genome shotgun (WGS) entry which is preliminary data.</text>
</comment>
<dbReference type="EMBL" id="VUMI01000058">
    <property type="protein sequence ID" value="MSS91176.1"/>
    <property type="molecule type" value="Genomic_DNA"/>
</dbReference>
<organism evidence="1 2">
    <name type="scientific">Eisenbergiella porci</name>
    <dbReference type="NCBI Taxonomy" id="2652274"/>
    <lineage>
        <taxon>Bacteria</taxon>
        <taxon>Bacillati</taxon>
        <taxon>Bacillota</taxon>
        <taxon>Clostridia</taxon>
        <taxon>Lachnospirales</taxon>
        <taxon>Lachnospiraceae</taxon>
        <taxon>Eisenbergiella</taxon>
    </lineage>
</organism>
<dbReference type="InterPro" id="IPR029063">
    <property type="entry name" value="SAM-dependent_MTases_sf"/>
</dbReference>
<dbReference type="Gene3D" id="3.40.50.150">
    <property type="entry name" value="Vaccinia Virus protein VP39"/>
    <property type="match status" value="1"/>
</dbReference>
<accession>A0A6N7W7C5</accession>
<dbReference type="RefSeq" id="WP_154467534.1">
    <property type="nucleotide sequence ID" value="NZ_VUMI01000058.1"/>
</dbReference>
<name>A0A6N7W7C5_9FIRM</name>
<evidence type="ECO:0008006" key="3">
    <source>
        <dbReference type="Google" id="ProtNLM"/>
    </source>
</evidence>
<evidence type="ECO:0000313" key="1">
    <source>
        <dbReference type="EMBL" id="MSS91176.1"/>
    </source>
</evidence>
<protein>
    <recommendedName>
        <fullName evidence="3">Class I SAM-dependent methyltransferase</fullName>
    </recommendedName>
</protein>
<evidence type="ECO:0000313" key="2">
    <source>
        <dbReference type="Proteomes" id="UP000436047"/>
    </source>
</evidence>
<gene>
    <name evidence="1" type="ORF">FYJ45_23930</name>
</gene>
<dbReference type="SUPFAM" id="SSF53335">
    <property type="entry name" value="S-adenosyl-L-methionine-dependent methyltransferases"/>
    <property type="match status" value="1"/>
</dbReference>